<evidence type="ECO:0000313" key="1">
    <source>
        <dbReference type="EMBL" id="KAJ3615832.1"/>
    </source>
</evidence>
<sequence>MVKTLMEQSHLSPLPLHASPIYWWFDHALRLYPLPDTVKSTFSRNAPPQTQVLAQLILGDQYAHFTVEYEGVSCFNPGSFLSSGFHFMVYWLAARKPELRYQGCSPSTRSVPYIKPYAAE</sequence>
<accession>A0AA38LY25</accession>
<keyword evidence="2" id="KW-1185">Reference proteome</keyword>
<protein>
    <submittedName>
        <fullName evidence="1">Uncharacterized protein</fullName>
    </submittedName>
</protein>
<organism evidence="1 2">
    <name type="scientific">Zophobas morio</name>
    <dbReference type="NCBI Taxonomy" id="2755281"/>
    <lineage>
        <taxon>Eukaryota</taxon>
        <taxon>Metazoa</taxon>
        <taxon>Ecdysozoa</taxon>
        <taxon>Arthropoda</taxon>
        <taxon>Hexapoda</taxon>
        <taxon>Insecta</taxon>
        <taxon>Pterygota</taxon>
        <taxon>Neoptera</taxon>
        <taxon>Endopterygota</taxon>
        <taxon>Coleoptera</taxon>
        <taxon>Polyphaga</taxon>
        <taxon>Cucujiformia</taxon>
        <taxon>Tenebrionidae</taxon>
        <taxon>Zophobas</taxon>
    </lineage>
</organism>
<dbReference type="GO" id="GO:0042276">
    <property type="term" value="P:error-prone translesion synthesis"/>
    <property type="evidence" value="ECO:0007669"/>
    <property type="project" value="TreeGrafter"/>
</dbReference>
<dbReference type="EMBL" id="JALNTZ010003875">
    <property type="protein sequence ID" value="KAJ3615832.1"/>
    <property type="molecule type" value="Genomic_DNA"/>
</dbReference>
<reference evidence="1" key="1">
    <citation type="journal article" date="2023" name="G3 (Bethesda)">
        <title>Whole genome assemblies of Zophobas morio and Tenebrio molitor.</title>
        <authorList>
            <person name="Kaur S."/>
            <person name="Stinson S.A."/>
            <person name="diCenzo G.C."/>
        </authorList>
    </citation>
    <scope>NUCLEOTIDE SEQUENCE</scope>
    <source>
        <strain evidence="1">QUZm001</strain>
    </source>
</reference>
<gene>
    <name evidence="1" type="ORF">Zmor_012261</name>
</gene>
<comment type="caution">
    <text evidence="1">The sequence shown here is derived from an EMBL/GenBank/DDBJ whole genome shotgun (WGS) entry which is preliminary data.</text>
</comment>
<dbReference type="AlphaFoldDB" id="A0AA38LY25"/>
<dbReference type="Proteomes" id="UP001168821">
    <property type="component" value="Unassembled WGS sequence"/>
</dbReference>
<dbReference type="GO" id="GO:0003677">
    <property type="term" value="F:DNA binding"/>
    <property type="evidence" value="ECO:0007669"/>
    <property type="project" value="InterPro"/>
</dbReference>
<dbReference type="GO" id="GO:0006261">
    <property type="term" value="P:DNA-templated DNA replication"/>
    <property type="evidence" value="ECO:0007669"/>
    <property type="project" value="InterPro"/>
</dbReference>
<dbReference type="InterPro" id="IPR016266">
    <property type="entry name" value="POLE2"/>
</dbReference>
<name>A0AA38LY25_9CUCU</name>
<dbReference type="GO" id="GO:0008622">
    <property type="term" value="C:epsilon DNA polymerase complex"/>
    <property type="evidence" value="ECO:0007669"/>
    <property type="project" value="InterPro"/>
</dbReference>
<dbReference type="PANTHER" id="PTHR12708">
    <property type="entry name" value="DNA POLYMERASE EPSILON SUBUNIT B"/>
    <property type="match status" value="1"/>
</dbReference>
<evidence type="ECO:0000313" key="2">
    <source>
        <dbReference type="Proteomes" id="UP001168821"/>
    </source>
</evidence>
<proteinExistence type="predicted"/>
<dbReference type="PANTHER" id="PTHR12708:SF0">
    <property type="entry name" value="DNA POLYMERASE EPSILON SUBUNIT 2"/>
    <property type="match status" value="1"/>
</dbReference>